<keyword evidence="1" id="KW-0472">Membrane</keyword>
<evidence type="ECO:0000313" key="2">
    <source>
        <dbReference type="EMBL" id="JAD38881.1"/>
    </source>
</evidence>
<evidence type="ECO:0000256" key="1">
    <source>
        <dbReference type="SAM" id="Phobius"/>
    </source>
</evidence>
<reference evidence="2" key="1">
    <citation type="submission" date="2014-09" db="EMBL/GenBank/DDBJ databases">
        <authorList>
            <person name="Magalhaes I.L.F."/>
            <person name="Oliveira U."/>
            <person name="Santos F.R."/>
            <person name="Vidigal T.H.D.A."/>
            <person name="Brescovit A.D."/>
            <person name="Santos A.J."/>
        </authorList>
    </citation>
    <scope>NUCLEOTIDE SEQUENCE</scope>
    <source>
        <tissue evidence="2">Shoot tissue taken approximately 20 cm above the soil surface</tissue>
    </source>
</reference>
<keyword evidence="1" id="KW-0812">Transmembrane</keyword>
<accession>A0A0A8ZJ95</accession>
<proteinExistence type="predicted"/>
<protein>
    <submittedName>
        <fullName evidence="2">Uncharacterized protein</fullName>
    </submittedName>
</protein>
<reference evidence="2" key="2">
    <citation type="journal article" date="2015" name="Data Brief">
        <title>Shoot transcriptome of the giant reed, Arundo donax.</title>
        <authorList>
            <person name="Barrero R.A."/>
            <person name="Guerrero F.D."/>
            <person name="Moolhuijzen P."/>
            <person name="Goolsby J.A."/>
            <person name="Tidwell J."/>
            <person name="Bellgard S.E."/>
            <person name="Bellgard M.I."/>
        </authorList>
    </citation>
    <scope>NUCLEOTIDE SEQUENCE</scope>
    <source>
        <tissue evidence="2">Shoot tissue taken approximately 20 cm above the soil surface</tissue>
    </source>
</reference>
<feature type="transmembrane region" description="Helical" evidence="1">
    <location>
        <begin position="12"/>
        <end position="32"/>
    </location>
</feature>
<keyword evidence="1" id="KW-1133">Transmembrane helix</keyword>
<organism evidence="2">
    <name type="scientific">Arundo donax</name>
    <name type="common">Giant reed</name>
    <name type="synonym">Donax arundinaceus</name>
    <dbReference type="NCBI Taxonomy" id="35708"/>
    <lineage>
        <taxon>Eukaryota</taxon>
        <taxon>Viridiplantae</taxon>
        <taxon>Streptophyta</taxon>
        <taxon>Embryophyta</taxon>
        <taxon>Tracheophyta</taxon>
        <taxon>Spermatophyta</taxon>
        <taxon>Magnoliopsida</taxon>
        <taxon>Liliopsida</taxon>
        <taxon>Poales</taxon>
        <taxon>Poaceae</taxon>
        <taxon>PACMAD clade</taxon>
        <taxon>Arundinoideae</taxon>
        <taxon>Arundineae</taxon>
        <taxon>Arundo</taxon>
    </lineage>
</organism>
<dbReference type="EMBL" id="GBRH01259014">
    <property type="protein sequence ID" value="JAD38881.1"/>
    <property type="molecule type" value="Transcribed_RNA"/>
</dbReference>
<name>A0A0A8ZJ95_ARUDO</name>
<sequence length="37" mass="4121">MALPLDLATGILHVGNSPSSFFFFFFFARNLLINSSK</sequence>
<dbReference type="AlphaFoldDB" id="A0A0A8ZJ95"/>